<dbReference type="GO" id="GO:0015288">
    <property type="term" value="F:porin activity"/>
    <property type="evidence" value="ECO:0007669"/>
    <property type="project" value="TreeGrafter"/>
</dbReference>
<keyword evidence="5" id="KW-0472">Membrane</keyword>
<name>A0A5J4SHX1_9ZZZZ</name>
<protein>
    <recommendedName>
        <fullName evidence="8">Outer membrane efflux protein BepC</fullName>
    </recommendedName>
</protein>
<dbReference type="PANTHER" id="PTHR30026:SF20">
    <property type="entry name" value="OUTER MEMBRANE PROTEIN TOLC"/>
    <property type="match status" value="1"/>
</dbReference>
<evidence type="ECO:0008006" key="8">
    <source>
        <dbReference type="Google" id="ProtNLM"/>
    </source>
</evidence>
<evidence type="ECO:0000256" key="6">
    <source>
        <dbReference type="ARBA" id="ARBA00023237"/>
    </source>
</evidence>
<reference evidence="7" key="1">
    <citation type="submission" date="2019-03" db="EMBL/GenBank/DDBJ databases">
        <title>Single cell metagenomics reveals metabolic interactions within the superorganism composed of flagellate Streblomastix strix and complex community of Bacteroidetes bacteria on its surface.</title>
        <authorList>
            <person name="Treitli S.C."/>
            <person name="Kolisko M."/>
            <person name="Husnik F."/>
            <person name="Keeling P."/>
            <person name="Hampl V."/>
        </authorList>
    </citation>
    <scope>NUCLEOTIDE SEQUENCE</scope>
    <source>
        <strain evidence="7">STM</strain>
    </source>
</reference>
<dbReference type="Gene3D" id="1.20.1600.10">
    <property type="entry name" value="Outer membrane efflux proteins (OEP)"/>
    <property type="match status" value="1"/>
</dbReference>
<evidence type="ECO:0000256" key="4">
    <source>
        <dbReference type="ARBA" id="ARBA00022692"/>
    </source>
</evidence>
<evidence type="ECO:0000256" key="1">
    <source>
        <dbReference type="ARBA" id="ARBA00004442"/>
    </source>
</evidence>
<dbReference type="GO" id="GO:1990281">
    <property type="term" value="C:efflux pump complex"/>
    <property type="evidence" value="ECO:0007669"/>
    <property type="project" value="TreeGrafter"/>
</dbReference>
<keyword evidence="6" id="KW-0998">Cell outer membrane</keyword>
<dbReference type="SUPFAM" id="SSF56954">
    <property type="entry name" value="Outer membrane efflux proteins (OEP)"/>
    <property type="match status" value="1"/>
</dbReference>
<evidence type="ECO:0000256" key="5">
    <source>
        <dbReference type="ARBA" id="ARBA00023136"/>
    </source>
</evidence>
<accession>A0A5J4SHX1</accession>
<comment type="subcellular location">
    <subcellularLocation>
        <location evidence="1">Cell outer membrane</location>
    </subcellularLocation>
</comment>
<dbReference type="GO" id="GO:0009279">
    <property type="term" value="C:cell outer membrane"/>
    <property type="evidence" value="ECO:0007669"/>
    <property type="project" value="UniProtKB-SubCell"/>
</dbReference>
<dbReference type="EMBL" id="SNRY01000159">
    <property type="protein sequence ID" value="KAA6345719.1"/>
    <property type="molecule type" value="Genomic_DNA"/>
</dbReference>
<gene>
    <name evidence="7" type="ORF">EZS27_006747</name>
</gene>
<evidence type="ECO:0000313" key="7">
    <source>
        <dbReference type="EMBL" id="KAA6345719.1"/>
    </source>
</evidence>
<dbReference type="InterPro" id="IPR003423">
    <property type="entry name" value="OMP_efflux"/>
</dbReference>
<dbReference type="InterPro" id="IPR051906">
    <property type="entry name" value="TolC-like"/>
</dbReference>
<evidence type="ECO:0000256" key="2">
    <source>
        <dbReference type="ARBA" id="ARBA00022448"/>
    </source>
</evidence>
<comment type="caution">
    <text evidence="7">The sequence shown here is derived from an EMBL/GenBank/DDBJ whole genome shotgun (WGS) entry which is preliminary data.</text>
</comment>
<organism evidence="7">
    <name type="scientific">termite gut metagenome</name>
    <dbReference type="NCBI Taxonomy" id="433724"/>
    <lineage>
        <taxon>unclassified sequences</taxon>
        <taxon>metagenomes</taxon>
        <taxon>organismal metagenomes</taxon>
    </lineage>
</organism>
<proteinExistence type="predicted"/>
<keyword evidence="4" id="KW-0812">Transmembrane</keyword>
<evidence type="ECO:0000256" key="3">
    <source>
        <dbReference type="ARBA" id="ARBA00022452"/>
    </source>
</evidence>
<keyword evidence="3" id="KW-1134">Transmembrane beta strand</keyword>
<keyword evidence="2" id="KW-0813">Transport</keyword>
<dbReference type="Pfam" id="PF02321">
    <property type="entry name" value="OEP"/>
    <property type="match status" value="1"/>
</dbReference>
<dbReference type="GO" id="GO:0015562">
    <property type="term" value="F:efflux transmembrane transporter activity"/>
    <property type="evidence" value="ECO:0007669"/>
    <property type="project" value="InterPro"/>
</dbReference>
<dbReference type="PANTHER" id="PTHR30026">
    <property type="entry name" value="OUTER MEMBRANE PROTEIN TOLC"/>
    <property type="match status" value="1"/>
</dbReference>
<sequence length="416" mass="47100">MKKTVTTVVLLFYLGAYGFAQITVEDCYAKARTNYPLVKQYGLIEKIKDYNLSNASKGYLPQISLSAKAVYQSEVTQIPINLPGIQGLSKDQYGATVEMNQTIWDGGVIRSKRNAVKTTAEVEKKETDASLYALNEKINQLYFSILLLDEKLNLNCLLQEELQRHYNQVSVYTQNGIANRTDLNVIKAEQFKLNQNEAELTYTRKAYLEMLSAWLGESLPPDVELQKPDVNQSLTVQIARPELDLFDAHLRNLDAKEREITAGLFPKLGVFVTGGTGRPGLNMLDNDFSLYYVGGVRLTWNVGNFYTQKNSRGLIAVNKNQIFTQRDVFLLNTTINVTKHTHEVEKMKSMIQYDDEIIRLRNAIKQSAEAKVAGGTFSVTDLMREINAEDCAKQDKALHETELMMAIYNLKFTTNQ</sequence>
<dbReference type="AlphaFoldDB" id="A0A5J4SHX1"/>